<dbReference type="SMART" id="SM00256">
    <property type="entry name" value="FBOX"/>
    <property type="match status" value="1"/>
</dbReference>
<evidence type="ECO:0000313" key="2">
    <source>
        <dbReference type="EMBL" id="KAF9078790.1"/>
    </source>
</evidence>
<dbReference type="Pfam" id="PF00646">
    <property type="entry name" value="F-box"/>
    <property type="match status" value="1"/>
</dbReference>
<dbReference type="OrthoDB" id="550575at2759"/>
<reference evidence="2" key="1">
    <citation type="submission" date="2020-11" db="EMBL/GenBank/DDBJ databases">
        <authorList>
            <consortium name="DOE Joint Genome Institute"/>
            <person name="Ahrendt S."/>
            <person name="Riley R."/>
            <person name="Andreopoulos W."/>
            <person name="Labutti K."/>
            <person name="Pangilinan J."/>
            <person name="Ruiz-Duenas F.J."/>
            <person name="Barrasa J.M."/>
            <person name="Sanchez-Garcia M."/>
            <person name="Camarero S."/>
            <person name="Miyauchi S."/>
            <person name="Serrano A."/>
            <person name="Linde D."/>
            <person name="Babiker R."/>
            <person name="Drula E."/>
            <person name="Ayuso-Fernandez I."/>
            <person name="Pacheco R."/>
            <person name="Padilla G."/>
            <person name="Ferreira P."/>
            <person name="Barriuso J."/>
            <person name="Kellner H."/>
            <person name="Castanera R."/>
            <person name="Alfaro M."/>
            <person name="Ramirez L."/>
            <person name="Pisabarro A.G."/>
            <person name="Kuo A."/>
            <person name="Tritt A."/>
            <person name="Lipzen A."/>
            <person name="He G."/>
            <person name="Yan M."/>
            <person name="Ng V."/>
            <person name="Cullen D."/>
            <person name="Martin F."/>
            <person name="Rosso M.-N."/>
            <person name="Henrissat B."/>
            <person name="Hibbett D."/>
            <person name="Martinez A.T."/>
            <person name="Grigoriev I.V."/>
        </authorList>
    </citation>
    <scope>NUCLEOTIDE SEQUENCE</scope>
    <source>
        <strain evidence="2">AH 40177</strain>
    </source>
</reference>
<accession>A0A9P5QD11</accession>
<dbReference type="InterPro" id="IPR036047">
    <property type="entry name" value="F-box-like_dom_sf"/>
</dbReference>
<feature type="domain" description="F-box" evidence="1">
    <location>
        <begin position="1"/>
        <end position="47"/>
    </location>
</feature>
<comment type="caution">
    <text evidence="2">The sequence shown here is derived from an EMBL/GenBank/DDBJ whole genome shotgun (WGS) entry which is preliminary data.</text>
</comment>
<dbReference type="SUPFAM" id="SSF81383">
    <property type="entry name" value="F-box domain"/>
    <property type="match status" value="1"/>
</dbReference>
<evidence type="ECO:0000313" key="3">
    <source>
        <dbReference type="Proteomes" id="UP000772434"/>
    </source>
</evidence>
<dbReference type="EMBL" id="JADNRY010000001">
    <property type="protein sequence ID" value="KAF9078790.1"/>
    <property type="molecule type" value="Genomic_DNA"/>
</dbReference>
<organism evidence="2 3">
    <name type="scientific">Rhodocollybia butyracea</name>
    <dbReference type="NCBI Taxonomy" id="206335"/>
    <lineage>
        <taxon>Eukaryota</taxon>
        <taxon>Fungi</taxon>
        <taxon>Dikarya</taxon>
        <taxon>Basidiomycota</taxon>
        <taxon>Agaricomycotina</taxon>
        <taxon>Agaricomycetes</taxon>
        <taxon>Agaricomycetidae</taxon>
        <taxon>Agaricales</taxon>
        <taxon>Marasmiineae</taxon>
        <taxon>Omphalotaceae</taxon>
        <taxon>Rhodocollybia</taxon>
    </lineage>
</organism>
<proteinExistence type="predicted"/>
<dbReference type="PROSITE" id="PS50181">
    <property type="entry name" value="FBOX"/>
    <property type="match status" value="1"/>
</dbReference>
<sequence length="570" mass="64333">MLAQLPTELIFSIISFLDLPCIREFQLVCKSWKHFVDQNESTIYHILSVGFIASTAINFSQLPSLFSPKSLDGVTSWKSFCQRRSHISKSWTGKASSRYVTYNGSGSAVHRIKVDEKAGFIITSFRHGGLIVTDLTVDKVLWSLPQSYVKSYAHLEYGEGFLIFDRLGGSKEVWRLVNDFPLESRQTKTLPDQVSAWENASEEHSDTYPKGHFKPWAILTMPQPTRAFRFVYPTLLVGAWDHAFLYDILSLNLIQTITPIQEPEDPAAAFALVVANAPSFDAPKPRLRRLSQINYVEVDTRHVFICGVNALRIFSRETGRCIFDVPSTRREFGSRKFTVLAQSTPRQDAALMNQRTDVEETDFSSTVSSPRVVDEFIAVHVSSCGRHLVAMLASSRVVVIQNFEHGLSSLYERMIQIQLGSSRSRSKYLAIYEDHVAVATNNGLFLFSLSEALDAKPNSNSSAPLLSNLIISRAPLFGYSVYMSNTTCLQLSDTGLYLNWDPEYLTYAQESLVERERLQDMFIRSLNNQRMRQLRMPTGDLILVLDDEEFLTETSTVCGIDFTPSMVGLV</sequence>
<dbReference type="SUPFAM" id="SSF50998">
    <property type="entry name" value="Quinoprotein alcohol dehydrogenase-like"/>
    <property type="match status" value="1"/>
</dbReference>
<evidence type="ECO:0000259" key="1">
    <source>
        <dbReference type="PROSITE" id="PS50181"/>
    </source>
</evidence>
<dbReference type="InterPro" id="IPR011047">
    <property type="entry name" value="Quinoprotein_ADH-like_sf"/>
</dbReference>
<dbReference type="Gene3D" id="1.20.1280.50">
    <property type="match status" value="1"/>
</dbReference>
<dbReference type="Proteomes" id="UP000772434">
    <property type="component" value="Unassembled WGS sequence"/>
</dbReference>
<dbReference type="AlphaFoldDB" id="A0A9P5QD11"/>
<name>A0A9P5QD11_9AGAR</name>
<dbReference type="InterPro" id="IPR001810">
    <property type="entry name" value="F-box_dom"/>
</dbReference>
<keyword evidence="3" id="KW-1185">Reference proteome</keyword>
<gene>
    <name evidence="2" type="ORF">BDP27DRAFT_1441172</name>
</gene>
<protein>
    <recommendedName>
        <fullName evidence="1">F-box domain-containing protein</fullName>
    </recommendedName>
</protein>